<dbReference type="InterPro" id="IPR001584">
    <property type="entry name" value="Integrase_cat-core"/>
</dbReference>
<evidence type="ECO:0000313" key="3">
    <source>
        <dbReference type="EMBL" id="RII77317.1"/>
    </source>
</evidence>
<dbReference type="AlphaFoldDB" id="A0A399M7S5"/>
<feature type="region of interest" description="Disordered" evidence="1">
    <location>
        <begin position="540"/>
        <end position="587"/>
    </location>
</feature>
<dbReference type="InterPro" id="IPR012337">
    <property type="entry name" value="RNaseH-like_sf"/>
</dbReference>
<evidence type="ECO:0000256" key="1">
    <source>
        <dbReference type="SAM" id="MobiDB-lite"/>
    </source>
</evidence>
<dbReference type="InterPro" id="IPR015378">
    <property type="entry name" value="Transposase-like_Mu_C"/>
</dbReference>
<evidence type="ECO:0000259" key="2">
    <source>
        <dbReference type="PROSITE" id="PS50994"/>
    </source>
</evidence>
<dbReference type="Gene3D" id="3.30.420.10">
    <property type="entry name" value="Ribonuclease H-like superfamily/Ribonuclease H"/>
    <property type="match status" value="1"/>
</dbReference>
<dbReference type="GO" id="GO:0015074">
    <property type="term" value="P:DNA integration"/>
    <property type="evidence" value="ECO:0007669"/>
    <property type="project" value="InterPro"/>
</dbReference>
<feature type="domain" description="Integrase catalytic" evidence="2">
    <location>
        <begin position="198"/>
        <end position="404"/>
    </location>
</feature>
<dbReference type="GO" id="GO:0003676">
    <property type="term" value="F:nucleic acid binding"/>
    <property type="evidence" value="ECO:0007669"/>
    <property type="project" value="InterPro"/>
</dbReference>
<reference evidence="3 4" key="1">
    <citation type="submission" date="2018-08" db="EMBL/GenBank/DDBJ databases">
        <title>Draft genome sequence of the cyanotroph, Pseudomonas monteilii BCN3.</title>
        <authorList>
            <person name="Jones L.B."/>
            <person name="Kunz D.A."/>
        </authorList>
    </citation>
    <scope>NUCLEOTIDE SEQUENCE [LARGE SCALE GENOMIC DNA]</scope>
    <source>
        <strain evidence="3 4">BCN3</strain>
    </source>
</reference>
<organism evidence="3 4">
    <name type="scientific">Pseudomonas monteilii</name>
    <dbReference type="NCBI Taxonomy" id="76759"/>
    <lineage>
        <taxon>Bacteria</taxon>
        <taxon>Pseudomonadati</taxon>
        <taxon>Pseudomonadota</taxon>
        <taxon>Gammaproteobacteria</taxon>
        <taxon>Pseudomonadales</taxon>
        <taxon>Pseudomonadaceae</taxon>
        <taxon>Pseudomonas</taxon>
    </lineage>
</organism>
<protein>
    <recommendedName>
        <fullName evidence="2">Integrase catalytic domain-containing protein</fullName>
    </recommendedName>
</protein>
<dbReference type="PROSITE" id="PS50994">
    <property type="entry name" value="INTEGRASE"/>
    <property type="match status" value="1"/>
</dbReference>
<dbReference type="Proteomes" id="UP000265875">
    <property type="component" value="Unassembled WGS sequence"/>
</dbReference>
<evidence type="ECO:0000313" key="4">
    <source>
        <dbReference type="Proteomes" id="UP000265875"/>
    </source>
</evidence>
<dbReference type="Pfam" id="PF09299">
    <property type="entry name" value="Mu-transpos_C"/>
    <property type="match status" value="1"/>
</dbReference>
<sequence length="604" mass="69197">MLMAKDSGTSITIHTTRPVRAKVPPLRVPRPWKPANPTAMREAVPYQSLDISDAELRLALKREAIFQQLKQKMIDQPKAMELLELKKSQFYKLYNKFLESESYLELTRKKRGTKPGRDMLTEGQRSALEIAYQEYYRGPSASWSKVWKEAQGLCPDNERPPSKYQAKKFVAAKPEKEKYYREYGKEKGDNKYLIKSEKKVMERVLQQVQMDHTSVDILLVDEFDPNVIVGRPWLTILMCSLTRVILGLYLSLQAPGLRTVANALSFAILEKTKSLELYAPGINTYPFHGIPFQIYTDNAAEFTSPRFRATCKRWGIDWDHRPVDKKWYGGLIERVIGTFMTSVHFLPGTTGSNVIQRQGLTPEHDAKYNVIECAKFLLDEAILYNGTVHRELGCTPRQAWDHYDSLGLLDRDRVIRPENHDRFMIDFLAPSYDHVIHPYGINFAGRRYGRYELEPYIGRRGVEIRYQPYDLGSIWVLVEGQFLHVPCSFTRDRLSNNWESYSNHRGLSRARLVGHNAPSGMLDDEYALEAQERQRLLAQQVKAKPKQALPPPGDAGAKDVTAQGERLPNPPAPQPVIGTPRIITNSEGSANTFEPKIIVDRFKL</sequence>
<comment type="caution">
    <text evidence="3">The sequence shown here is derived from an EMBL/GenBank/DDBJ whole genome shotgun (WGS) entry which is preliminary data.</text>
</comment>
<gene>
    <name evidence="3" type="ORF">D0894_11930</name>
</gene>
<dbReference type="SUPFAM" id="SSF53098">
    <property type="entry name" value="Ribonuclease H-like"/>
    <property type="match status" value="1"/>
</dbReference>
<proteinExistence type="predicted"/>
<dbReference type="InterPro" id="IPR036397">
    <property type="entry name" value="RNaseH_sf"/>
</dbReference>
<name>A0A399M7S5_9PSED</name>
<dbReference type="EMBL" id="QWLL01000030">
    <property type="protein sequence ID" value="RII77317.1"/>
    <property type="molecule type" value="Genomic_DNA"/>
</dbReference>
<accession>A0A399M7S5</accession>